<keyword evidence="1" id="KW-0812">Transmembrane</keyword>
<dbReference type="Proteomes" id="UP000699985">
    <property type="component" value="Unassembled WGS sequence"/>
</dbReference>
<feature type="transmembrane region" description="Helical" evidence="1">
    <location>
        <begin position="69"/>
        <end position="102"/>
    </location>
</feature>
<proteinExistence type="predicted"/>
<comment type="caution">
    <text evidence="2">The sequence shown here is derived from an EMBL/GenBank/DDBJ whole genome shotgun (WGS) entry which is preliminary data.</text>
</comment>
<feature type="transmembrane region" description="Helical" evidence="1">
    <location>
        <begin position="6"/>
        <end position="24"/>
    </location>
</feature>
<accession>A0A966HJT6</accession>
<protein>
    <submittedName>
        <fullName evidence="2">AzlD domain-containing protein</fullName>
    </submittedName>
</protein>
<evidence type="ECO:0000313" key="3">
    <source>
        <dbReference type="Proteomes" id="UP000699985"/>
    </source>
</evidence>
<organism evidence="2 3">
    <name type="scientific">Candidatus Fonsibacter lacus</name>
    <dbReference type="NCBI Taxonomy" id="2576439"/>
    <lineage>
        <taxon>Bacteria</taxon>
        <taxon>Pseudomonadati</taxon>
        <taxon>Pseudomonadota</taxon>
        <taxon>Alphaproteobacteria</taxon>
        <taxon>Candidatus Pelagibacterales</taxon>
        <taxon>Candidatus Pelagibacterales incertae sedis</taxon>
        <taxon>Candidatus Fonsibacter</taxon>
    </lineage>
</organism>
<feature type="transmembrane region" description="Helical" evidence="1">
    <location>
        <begin position="36"/>
        <end position="57"/>
    </location>
</feature>
<keyword evidence="1" id="KW-1133">Transmembrane helix</keyword>
<evidence type="ECO:0000313" key="2">
    <source>
        <dbReference type="EMBL" id="NCU50440.1"/>
    </source>
</evidence>
<keyword evidence="1" id="KW-0472">Membrane</keyword>
<dbReference type="EMBL" id="RGMI01000045">
    <property type="protein sequence ID" value="NCU50440.1"/>
    <property type="molecule type" value="Genomic_DNA"/>
</dbReference>
<evidence type="ECO:0000256" key="1">
    <source>
        <dbReference type="SAM" id="Phobius"/>
    </source>
</evidence>
<name>A0A966HJT6_9PROT</name>
<dbReference type="AlphaFoldDB" id="A0A966HJT6"/>
<reference evidence="2" key="1">
    <citation type="submission" date="2018-10" db="EMBL/GenBank/DDBJ databases">
        <title>Iterative Subtractive Binning of Freshwater Chronoseries Metagenomes Recovers Nearly Complete Genomes from over Four Hundred Novel Species.</title>
        <authorList>
            <person name="Rodriguez-R L.M."/>
            <person name="Tsementzi D."/>
            <person name="Luo C."/>
            <person name="Konstantinidis K.T."/>
        </authorList>
    </citation>
    <scope>NUCLEOTIDE SEQUENCE</scope>
    <source>
        <strain evidence="2">WB8_1A_003</strain>
    </source>
</reference>
<dbReference type="InterPro" id="IPR008407">
    <property type="entry name" value="Brnchd-chn_aa_trnsp_AzlD"/>
</dbReference>
<sequence>MIWTTLIFAGLVTFFTRFSMIALLKKNHFGPRLRVVLSYVPSAVFPAIIFPAVFLNSTGQLVFLDNPKVLAALVAVLIGYLTESVIATIVSGLAVLWLLIFFI</sequence>
<dbReference type="Pfam" id="PF05437">
    <property type="entry name" value="AzlD"/>
    <property type="match status" value="1"/>
</dbReference>
<gene>
    <name evidence="2" type="ORF">EBX29_01520</name>
</gene>